<dbReference type="Gene3D" id="3.40.640.10">
    <property type="entry name" value="Type I PLP-dependent aspartate aminotransferase-like (Major domain)"/>
    <property type="match status" value="1"/>
</dbReference>
<dbReference type="GO" id="GO:0016831">
    <property type="term" value="F:carboxy-lyase activity"/>
    <property type="evidence" value="ECO:0007669"/>
    <property type="project" value="UniProtKB-KW"/>
</dbReference>
<comment type="cofactor">
    <cofactor evidence="1">
        <name>pyridoxal 5'-phosphate</name>
        <dbReference type="ChEBI" id="CHEBI:597326"/>
    </cofactor>
</comment>
<accession>A0A9D2HIE1</accession>
<evidence type="ECO:0000259" key="7">
    <source>
        <dbReference type="Pfam" id="PF03711"/>
    </source>
</evidence>
<organism evidence="8 9">
    <name type="scientific">Candidatus Lachnoclostridium stercoravium</name>
    <dbReference type="NCBI Taxonomy" id="2838633"/>
    <lineage>
        <taxon>Bacteria</taxon>
        <taxon>Bacillati</taxon>
        <taxon>Bacillota</taxon>
        <taxon>Clostridia</taxon>
        <taxon>Lachnospirales</taxon>
        <taxon>Lachnospiraceae</taxon>
    </lineage>
</organism>
<evidence type="ECO:0000313" key="9">
    <source>
        <dbReference type="Proteomes" id="UP000823900"/>
    </source>
</evidence>
<dbReference type="AlphaFoldDB" id="A0A9D2HIE1"/>
<sequence length="486" mass="54462">MKTEERLIQRLKDYNKTDFYPFHMPGHKRQDPIGREYEDPFSIDITEIHDFDNLHNPEGILKESMEWAADIYGADRTYYLVNGSSCGILAAIFASVSHGGKILIGRNCHKSTFHGIFLNHLHASYVYPQVIDKMGIQGGILPSDVEKALEEEPDIEAVLIVSPTYDGIVSDIEKIADIVHKKGIPLIVDEAHGAHFSFGKDFPVSALDLGADIVIQSIHKTLPCFTQTSLLHVKKGYANMEAIRKYLTIFQSSSPSYIFMAGIENCIYHMDREGREKMDRLFQNLLAMRKKLSDLKSLHVIGKELAGRYGIKDIDLSKIVITTHKAPINGSELFEMLREKYHLEMEMASADYVVAISTVSDTEEGLARLADALLEIDRNLSGEEIFEKKEDDRLIRVNSRPEVEMTVFEGAMSEKESIPIENSIGRISGEFVYIYPPGIPIVAPGELLLPSLVNIILNYQEIGLPVQGLKDPSGKTIQVIRGKDNG</sequence>
<dbReference type="InterPro" id="IPR000310">
    <property type="entry name" value="Orn/Lys/Arg_deCO2ase_major_dom"/>
</dbReference>
<dbReference type="InterPro" id="IPR008286">
    <property type="entry name" value="Prn/Lys/Arg_de-COase_C"/>
</dbReference>
<dbReference type="InterPro" id="IPR036633">
    <property type="entry name" value="Prn/Lys/Arg_de-COase_C_sf"/>
</dbReference>
<keyword evidence="5" id="KW-0456">Lyase</keyword>
<evidence type="ECO:0000256" key="1">
    <source>
        <dbReference type="ARBA" id="ARBA00001933"/>
    </source>
</evidence>
<dbReference type="Gene3D" id="3.90.100.10">
    <property type="entry name" value="Orn/Lys/Arg decarboxylase, C-terminal domain"/>
    <property type="match status" value="1"/>
</dbReference>
<dbReference type="PANTHER" id="PTHR43277:SF4">
    <property type="entry name" value="ARGININE DECARBOXYLASE"/>
    <property type="match status" value="1"/>
</dbReference>
<keyword evidence="8" id="KW-0808">Transferase</keyword>
<dbReference type="SUPFAM" id="SSF53383">
    <property type="entry name" value="PLP-dependent transferases"/>
    <property type="match status" value="1"/>
</dbReference>
<evidence type="ECO:0000313" key="8">
    <source>
        <dbReference type="EMBL" id="HJA71069.1"/>
    </source>
</evidence>
<gene>
    <name evidence="8" type="ORF">IAA07_05730</name>
</gene>
<dbReference type="InterPro" id="IPR052357">
    <property type="entry name" value="Orn_Lys_Arg_decarboxylase-I"/>
</dbReference>
<dbReference type="InterPro" id="IPR015424">
    <property type="entry name" value="PyrdxlP-dep_Trfase"/>
</dbReference>
<dbReference type="Pfam" id="PF03711">
    <property type="entry name" value="OKR_DC_1_C"/>
    <property type="match status" value="1"/>
</dbReference>
<keyword evidence="3" id="KW-0210">Decarboxylase</keyword>
<feature type="domain" description="Orn/Lys/Arg decarboxylases family 1 pyridoxal-P attachment site" evidence="6">
    <location>
        <begin position="7"/>
        <end position="300"/>
    </location>
</feature>
<evidence type="ECO:0000256" key="5">
    <source>
        <dbReference type="ARBA" id="ARBA00023239"/>
    </source>
</evidence>
<reference evidence="8" key="1">
    <citation type="journal article" date="2021" name="PeerJ">
        <title>Extensive microbial diversity within the chicken gut microbiome revealed by metagenomics and culture.</title>
        <authorList>
            <person name="Gilroy R."/>
            <person name="Ravi A."/>
            <person name="Getino M."/>
            <person name="Pursley I."/>
            <person name="Horton D.L."/>
            <person name="Alikhan N.F."/>
            <person name="Baker D."/>
            <person name="Gharbi K."/>
            <person name="Hall N."/>
            <person name="Watson M."/>
            <person name="Adriaenssens E.M."/>
            <person name="Foster-Nyarko E."/>
            <person name="Jarju S."/>
            <person name="Secka A."/>
            <person name="Antonio M."/>
            <person name="Oren A."/>
            <person name="Chaudhuri R.R."/>
            <person name="La Ragione R."/>
            <person name="Hildebrand F."/>
            <person name="Pallen M.J."/>
        </authorList>
    </citation>
    <scope>NUCLEOTIDE SEQUENCE</scope>
    <source>
        <strain evidence="8">CHK178-16964</strain>
    </source>
</reference>
<name>A0A9D2HIE1_9FIRM</name>
<evidence type="ECO:0000256" key="4">
    <source>
        <dbReference type="ARBA" id="ARBA00022898"/>
    </source>
</evidence>
<dbReference type="SUPFAM" id="SSF55904">
    <property type="entry name" value="Ornithine decarboxylase C-terminal domain"/>
    <property type="match status" value="1"/>
</dbReference>
<proteinExistence type="inferred from homology"/>
<dbReference type="GO" id="GO:0008483">
    <property type="term" value="F:transaminase activity"/>
    <property type="evidence" value="ECO:0007669"/>
    <property type="project" value="UniProtKB-KW"/>
</dbReference>
<dbReference type="Proteomes" id="UP000823900">
    <property type="component" value="Unassembled WGS sequence"/>
</dbReference>
<evidence type="ECO:0000256" key="2">
    <source>
        <dbReference type="ARBA" id="ARBA00010671"/>
    </source>
</evidence>
<comment type="caution">
    <text evidence="8">The sequence shown here is derived from an EMBL/GenBank/DDBJ whole genome shotgun (WGS) entry which is preliminary data.</text>
</comment>
<dbReference type="InterPro" id="IPR015421">
    <property type="entry name" value="PyrdxlP-dep_Trfase_major"/>
</dbReference>
<keyword evidence="4" id="KW-0663">Pyridoxal phosphate</keyword>
<comment type="similarity">
    <text evidence="2">Belongs to the Orn/Lys/Arg decarboxylase class-I family.</text>
</comment>
<dbReference type="EMBL" id="DWZA01000052">
    <property type="protein sequence ID" value="HJA71069.1"/>
    <property type="molecule type" value="Genomic_DNA"/>
</dbReference>
<evidence type="ECO:0000256" key="3">
    <source>
        <dbReference type="ARBA" id="ARBA00022793"/>
    </source>
</evidence>
<evidence type="ECO:0000259" key="6">
    <source>
        <dbReference type="Pfam" id="PF01276"/>
    </source>
</evidence>
<protein>
    <submittedName>
        <fullName evidence="8">Aminotransferase class I/II-fold pyridoxal phosphate-dependent enzyme</fullName>
    </submittedName>
</protein>
<feature type="domain" description="Orn/Lys/Arg decarboxylase C-terminal" evidence="7">
    <location>
        <begin position="408"/>
        <end position="448"/>
    </location>
</feature>
<dbReference type="Pfam" id="PF01276">
    <property type="entry name" value="OKR_DC_1"/>
    <property type="match status" value="1"/>
</dbReference>
<dbReference type="PANTHER" id="PTHR43277">
    <property type="entry name" value="ARGININE DECARBOXYLASE"/>
    <property type="match status" value="1"/>
</dbReference>
<reference evidence="8" key="2">
    <citation type="submission" date="2021-04" db="EMBL/GenBank/DDBJ databases">
        <authorList>
            <person name="Gilroy R."/>
        </authorList>
    </citation>
    <scope>NUCLEOTIDE SEQUENCE</scope>
    <source>
        <strain evidence="8">CHK178-16964</strain>
    </source>
</reference>
<keyword evidence="8" id="KW-0032">Aminotransferase</keyword>